<protein>
    <recommendedName>
        <fullName evidence="8">ABC3 transporter permease C-terminal domain-containing protein</fullName>
    </recommendedName>
</protein>
<reference evidence="10" key="2">
    <citation type="submission" date="2017-05" db="EMBL/GenBank/DDBJ databases">
        <authorList>
            <consortium name="The Broad Institute Genomics Platform"/>
            <consortium name="The Broad Institute Genomic Center for Infectious Diseases"/>
            <person name="Earl A."/>
            <person name="Manson A."/>
            <person name="Schwartman J."/>
            <person name="Gilmore M."/>
            <person name="Abouelleil A."/>
            <person name="Cao P."/>
            <person name="Chapman S."/>
            <person name="Cusick C."/>
            <person name="Shea T."/>
            <person name="Young S."/>
            <person name="Neafsey D."/>
            <person name="Nusbaum C."/>
            <person name="Birren B."/>
        </authorList>
    </citation>
    <scope>NUCLEOTIDE SEQUENCE</scope>
    <source>
        <strain evidence="10">9D6_DIV0238</strain>
    </source>
</reference>
<dbReference type="EMBL" id="CP147246">
    <property type="protein sequence ID" value="WYJ93077.1"/>
    <property type="molecule type" value="Genomic_DNA"/>
</dbReference>
<feature type="region of interest" description="Disordered" evidence="6">
    <location>
        <begin position="420"/>
        <end position="455"/>
    </location>
</feature>
<dbReference type="AlphaFoldDB" id="A0A200JF34"/>
<proteinExistence type="predicted"/>
<dbReference type="RefSeq" id="WP_087640344.1">
    <property type="nucleotide sequence ID" value="NZ_CP147246.1"/>
</dbReference>
<evidence type="ECO:0000256" key="7">
    <source>
        <dbReference type="SAM" id="Phobius"/>
    </source>
</evidence>
<feature type="compositionally biased region" description="Low complexity" evidence="6">
    <location>
        <begin position="420"/>
        <end position="430"/>
    </location>
</feature>
<keyword evidence="4 7" id="KW-1133">Transmembrane helix</keyword>
<keyword evidence="2" id="KW-1003">Cell membrane</keyword>
<evidence type="ECO:0000313" key="11">
    <source>
        <dbReference type="Proteomes" id="UP000196151"/>
    </source>
</evidence>
<feature type="compositionally biased region" description="Gly residues" evidence="6">
    <location>
        <begin position="434"/>
        <end position="455"/>
    </location>
</feature>
<dbReference type="InterPro" id="IPR050250">
    <property type="entry name" value="Macrolide_Exporter_MacB"/>
</dbReference>
<dbReference type="PANTHER" id="PTHR30572:SF9">
    <property type="entry name" value="ABC TRANSPORTER PERMEASE PROTEIN"/>
    <property type="match status" value="1"/>
</dbReference>
<feature type="compositionally biased region" description="Low complexity" evidence="6">
    <location>
        <begin position="130"/>
        <end position="139"/>
    </location>
</feature>
<evidence type="ECO:0000313" key="9">
    <source>
        <dbReference type="EMBL" id="OUZ35776.1"/>
    </source>
</evidence>
<accession>A0A200JF34</accession>
<evidence type="ECO:0000256" key="5">
    <source>
        <dbReference type="ARBA" id="ARBA00023136"/>
    </source>
</evidence>
<gene>
    <name evidence="10" type="ORF">A5889_000556</name>
    <name evidence="9" type="ORF">A5889_001252</name>
</gene>
<dbReference type="OrthoDB" id="9812886at2"/>
<feature type="region of interest" description="Disordered" evidence="6">
    <location>
        <begin position="111"/>
        <end position="165"/>
    </location>
</feature>
<comment type="subcellular location">
    <subcellularLocation>
        <location evidence="1">Cell membrane</location>
        <topology evidence="1">Multi-pass membrane protein</topology>
    </subcellularLocation>
</comment>
<feature type="transmembrane region" description="Helical" evidence="7">
    <location>
        <begin position="480"/>
        <end position="503"/>
    </location>
</feature>
<evidence type="ECO:0000256" key="4">
    <source>
        <dbReference type="ARBA" id="ARBA00022989"/>
    </source>
</evidence>
<dbReference type="PANTHER" id="PTHR30572">
    <property type="entry name" value="MEMBRANE COMPONENT OF TRANSPORTER-RELATED"/>
    <property type="match status" value="1"/>
</dbReference>
<feature type="domain" description="ABC3 transporter permease C-terminal" evidence="8">
    <location>
        <begin position="340"/>
        <end position="416"/>
    </location>
</feature>
<reference evidence="10" key="3">
    <citation type="submission" date="2024-03" db="EMBL/GenBank/DDBJ databases">
        <title>The Genome Sequence of Enterococcus sp. DIV0238c.</title>
        <authorList>
            <consortium name="The Broad Institute Genomics Platform"/>
            <consortium name="The Broad Institute Microbial Omics Core"/>
            <consortium name="The Broad Institute Genomic Center for Infectious Diseases"/>
            <person name="Earl A."/>
            <person name="Manson A."/>
            <person name="Gilmore M."/>
            <person name="Schwartman J."/>
            <person name="Shea T."/>
            <person name="Abouelleil A."/>
            <person name="Cao P."/>
            <person name="Chapman S."/>
            <person name="Cusick C."/>
            <person name="Young S."/>
            <person name="Neafsey D."/>
            <person name="Nusbaum C."/>
            <person name="Birren B."/>
        </authorList>
    </citation>
    <scope>NUCLEOTIDE SEQUENCE</scope>
    <source>
        <strain evidence="10">9D6_DIV0238</strain>
    </source>
</reference>
<feature type="region of interest" description="Disordered" evidence="6">
    <location>
        <begin position="65"/>
        <end position="87"/>
    </location>
</feature>
<organism evidence="9">
    <name type="scientific">Candidatus Enterococcus dunnyi</name>
    <dbReference type="NCBI Taxonomy" id="1834192"/>
    <lineage>
        <taxon>Bacteria</taxon>
        <taxon>Bacillati</taxon>
        <taxon>Bacillota</taxon>
        <taxon>Bacilli</taxon>
        <taxon>Lactobacillales</taxon>
        <taxon>Enterococcaceae</taxon>
        <taxon>Enterococcus</taxon>
    </lineage>
</organism>
<dbReference type="GO" id="GO:0022857">
    <property type="term" value="F:transmembrane transporter activity"/>
    <property type="evidence" value="ECO:0007669"/>
    <property type="project" value="TreeGrafter"/>
</dbReference>
<evidence type="ECO:0000313" key="10">
    <source>
        <dbReference type="EMBL" id="WYJ93077.1"/>
    </source>
</evidence>
<feature type="transmembrane region" description="Helical" evidence="7">
    <location>
        <begin position="380"/>
        <end position="401"/>
    </location>
</feature>
<keyword evidence="5 7" id="KW-0472">Membrane</keyword>
<name>A0A200JF34_9ENTE</name>
<evidence type="ECO:0000259" key="8">
    <source>
        <dbReference type="Pfam" id="PF02687"/>
    </source>
</evidence>
<feature type="transmembrane region" description="Helical" evidence="7">
    <location>
        <begin position="340"/>
        <end position="360"/>
    </location>
</feature>
<dbReference type="Proteomes" id="UP000196151">
    <property type="component" value="Chromosome"/>
</dbReference>
<dbReference type="InterPro" id="IPR003838">
    <property type="entry name" value="ABC3_permease_C"/>
</dbReference>
<keyword evidence="3 7" id="KW-0812">Transmembrane</keyword>
<dbReference type="EMBL" id="NIBQ01000001">
    <property type="protein sequence ID" value="OUZ35776.1"/>
    <property type="molecule type" value="Genomic_DNA"/>
</dbReference>
<evidence type="ECO:0000256" key="2">
    <source>
        <dbReference type="ARBA" id="ARBA00022475"/>
    </source>
</evidence>
<reference evidence="9" key="1">
    <citation type="submission" date="2017-05" db="EMBL/GenBank/DDBJ databases">
        <title>The Genome Sequence of Enterococcus sp. 9D6_DIV0238.</title>
        <authorList>
            <consortium name="The Broad Institute Genomics Platform"/>
            <consortium name="The Broad Institute Genomic Center for Infectious Diseases"/>
            <person name="Earl A."/>
            <person name="Manson A."/>
            <person name="Schwartman J."/>
            <person name="Gilmore M."/>
            <person name="Abouelleil A."/>
            <person name="Cao P."/>
            <person name="Chapman S."/>
            <person name="Cusick C."/>
            <person name="Shea T."/>
            <person name="Young S."/>
            <person name="Neafsey D."/>
            <person name="Nusbaum C."/>
            <person name="Birren B."/>
        </authorList>
    </citation>
    <scope>NUCLEOTIDE SEQUENCE [LARGE SCALE GENOMIC DNA]</scope>
    <source>
        <strain evidence="9">9D6_DIV0238</strain>
    </source>
</reference>
<feature type="compositionally biased region" description="Basic and acidic residues" evidence="6">
    <location>
        <begin position="65"/>
        <end position="80"/>
    </location>
</feature>
<evidence type="ECO:0000256" key="3">
    <source>
        <dbReference type="ARBA" id="ARBA00022692"/>
    </source>
</evidence>
<dbReference type="GO" id="GO:0005886">
    <property type="term" value="C:plasma membrane"/>
    <property type="evidence" value="ECO:0007669"/>
    <property type="project" value="UniProtKB-SubCell"/>
</dbReference>
<sequence>MNFIKRALLSMRAKKGRTFLLCAVFSAILIFVLAGLTIQSAALTATENAKKSVGATVTLSANREAAMKKNQDSASGERPDPGSFSLTPVSLEDAQKIAELANVKTYSFLSSSSAGAGEGITPISSEDSDTATSESSDSEQAGGENPDGQMQSGGQMGGGPMANMKQSDFQVSGVMDLTMASDFSSGTAEITSGEAISESDKDTNNVVIEETLAQANDLAVGDTFKITDPEDDEKTYELTIKGIYKTSENGDSMGMMFNFLNPANTLYTSYTLANTLKGEDSAGTIDSASYTLEDPKEMDSFVAAAEKLIDTESFSLQTNDQAYQQMLQPLNNVASFAKNIVILVAVAGVIILTLIVMMTIRERRYEIGVLLSLGESRFKVVLQFFSEIIVCMIVALIIATFSGNIVGNVVGEQLIDQQTQSAQQSTTDQAGPNGMPGGDQQGGRPNGGGMGRGMSGIGASSAEAAQAIENLNISVQPKEIAILAGLGVLISFFSIVLSSIGILRLQPKKILTT</sequence>
<dbReference type="Pfam" id="PF02687">
    <property type="entry name" value="FtsX"/>
    <property type="match status" value="1"/>
</dbReference>
<evidence type="ECO:0000256" key="6">
    <source>
        <dbReference type="SAM" id="MobiDB-lite"/>
    </source>
</evidence>
<keyword evidence="11" id="KW-1185">Reference proteome</keyword>
<evidence type="ECO:0000256" key="1">
    <source>
        <dbReference type="ARBA" id="ARBA00004651"/>
    </source>
</evidence>